<dbReference type="eggNOG" id="COG2242">
    <property type="taxonomic scope" value="Bacteria"/>
</dbReference>
<evidence type="ECO:0000313" key="2">
    <source>
        <dbReference type="EMBL" id="ACD82763.1"/>
    </source>
</evidence>
<dbReference type="PANTHER" id="PTHR34203:SF15">
    <property type="entry name" value="SLL1173 PROTEIN"/>
    <property type="match status" value="1"/>
</dbReference>
<evidence type="ECO:0000259" key="1">
    <source>
        <dbReference type="Pfam" id="PF05050"/>
    </source>
</evidence>
<dbReference type="Proteomes" id="UP000009149">
    <property type="component" value="Chromosome"/>
</dbReference>
<dbReference type="EMBL" id="CP000975">
    <property type="protein sequence ID" value="ACD82763.1"/>
    <property type="molecule type" value="Genomic_DNA"/>
</dbReference>
<dbReference type="InterPro" id="IPR052514">
    <property type="entry name" value="SAM-dependent_MTase"/>
</dbReference>
<dbReference type="AlphaFoldDB" id="B3E0K9"/>
<feature type="domain" description="Methyltransferase FkbM" evidence="1">
    <location>
        <begin position="94"/>
        <end position="232"/>
    </location>
</feature>
<dbReference type="STRING" id="481448.Minf_0708"/>
<dbReference type="GO" id="GO:0032259">
    <property type="term" value="P:methylation"/>
    <property type="evidence" value="ECO:0007669"/>
    <property type="project" value="UniProtKB-KW"/>
</dbReference>
<dbReference type="Gene3D" id="3.40.50.150">
    <property type="entry name" value="Vaccinia Virus protein VP39"/>
    <property type="match status" value="1"/>
</dbReference>
<keyword evidence="2" id="KW-0489">Methyltransferase</keyword>
<organism evidence="2 3">
    <name type="scientific">Methylacidiphilum infernorum (isolate V4)</name>
    <name type="common">Methylokorus infernorum (strain V4)</name>
    <dbReference type="NCBI Taxonomy" id="481448"/>
    <lineage>
        <taxon>Bacteria</taxon>
        <taxon>Pseudomonadati</taxon>
        <taxon>Verrucomicrobiota</taxon>
        <taxon>Methylacidiphilae</taxon>
        <taxon>Methylacidiphilales</taxon>
        <taxon>Methylacidiphilaceae</taxon>
        <taxon>Methylacidiphilum (ex Ratnadevi et al. 2023)</taxon>
    </lineage>
</organism>
<dbReference type="InterPro" id="IPR006342">
    <property type="entry name" value="FkbM_mtfrase"/>
</dbReference>
<gene>
    <name evidence="2" type="primary">smtA</name>
    <name evidence="2" type="ordered locus">Minf_0708</name>
</gene>
<dbReference type="RefSeq" id="WP_012463045.1">
    <property type="nucleotide sequence ID" value="NC_010794.1"/>
</dbReference>
<sequence length="264" mass="29492">MANFLLSQVVGLLTKITPSDFFHPNSVGARLLRPIINSVLPSKWAWLKVVSGPCRGMWLLINVKNDKSFILGKREEKLVEALCHALHPGASFWDIGAYNGYYSLLGSKLVGPAGKVLAIEPVPENAQRLRAAVEKNQLNNIQVVEIAVSSSEGITAIKAYGRTSITKSRELMQGLAEDLIEVPTTTMAKLIERFGPPNVVKIDVEGMEIDVLRGMDPVMRESKSQFFIEFHSEELLSTERKMLPQYDFKPVDPPIHWWLSPNNK</sequence>
<proteinExistence type="predicted"/>
<name>B3E0K9_METI4</name>
<dbReference type="InterPro" id="IPR029063">
    <property type="entry name" value="SAM-dependent_MTases_sf"/>
</dbReference>
<dbReference type="KEGG" id="min:Minf_0708"/>
<dbReference type="HOGENOM" id="CLU_1052962_0_0_0"/>
<dbReference type="OrthoDB" id="190100at2"/>
<accession>B3E0K9</accession>
<dbReference type="NCBIfam" id="TIGR01444">
    <property type="entry name" value="fkbM_fam"/>
    <property type="match status" value="1"/>
</dbReference>
<dbReference type="Pfam" id="PF05050">
    <property type="entry name" value="Methyltransf_21"/>
    <property type="match status" value="1"/>
</dbReference>
<dbReference type="SUPFAM" id="SSF53335">
    <property type="entry name" value="S-adenosyl-L-methionine-dependent methyltransferases"/>
    <property type="match status" value="1"/>
</dbReference>
<dbReference type="GO" id="GO:0008168">
    <property type="term" value="F:methyltransferase activity"/>
    <property type="evidence" value="ECO:0007669"/>
    <property type="project" value="UniProtKB-KW"/>
</dbReference>
<protein>
    <submittedName>
        <fullName evidence="2">SAM-dependent methyltransferase</fullName>
    </submittedName>
</protein>
<keyword evidence="2" id="KW-0808">Transferase</keyword>
<reference evidence="2 3" key="1">
    <citation type="journal article" date="2008" name="Biol. Direct">
        <title>Complete genome sequence of the extremely acidophilic methanotroph isolate V4, Methylacidiphilum infernorum, a representative of the bacterial phylum Verrucomicrobia.</title>
        <authorList>
            <person name="Hou S."/>
            <person name="Makarova K.S."/>
            <person name="Saw J.H."/>
            <person name="Senin P."/>
            <person name="Ly B.V."/>
            <person name="Zhou Z."/>
            <person name="Ren Y."/>
            <person name="Wang J."/>
            <person name="Galperin M.Y."/>
            <person name="Omelchenko M.V."/>
            <person name="Wolf Y.I."/>
            <person name="Yutin N."/>
            <person name="Koonin E.V."/>
            <person name="Stott M.B."/>
            <person name="Mountain B.W."/>
            <person name="Crowe M.A."/>
            <person name="Smirnova A.V."/>
            <person name="Dunfield P.F."/>
            <person name="Feng L."/>
            <person name="Wang L."/>
            <person name="Alam M."/>
        </authorList>
    </citation>
    <scope>NUCLEOTIDE SEQUENCE [LARGE SCALE GENOMIC DNA]</scope>
    <source>
        <strain evidence="3">Isolate V4</strain>
    </source>
</reference>
<evidence type="ECO:0000313" key="3">
    <source>
        <dbReference type="Proteomes" id="UP000009149"/>
    </source>
</evidence>
<dbReference type="PANTHER" id="PTHR34203">
    <property type="entry name" value="METHYLTRANSFERASE, FKBM FAMILY PROTEIN"/>
    <property type="match status" value="1"/>
</dbReference>